<evidence type="ECO:0000313" key="1">
    <source>
        <dbReference type="EMBL" id="AQK75049.1"/>
    </source>
</evidence>
<name>A0A1D6HKU4_MAIZE</name>
<dbReference type="AlphaFoldDB" id="A0A1D6HKU4"/>
<gene>
    <name evidence="1" type="ORF">ZEAMMB73_Zm00001d018112</name>
</gene>
<protein>
    <submittedName>
        <fullName evidence="1">Polyadenylate-binding protein 3</fullName>
    </submittedName>
</protein>
<dbReference type="EMBL" id="CM000781">
    <property type="protein sequence ID" value="AQK75049.1"/>
    <property type="molecule type" value="Genomic_DNA"/>
</dbReference>
<proteinExistence type="predicted"/>
<organism evidence="1">
    <name type="scientific">Zea mays</name>
    <name type="common">Maize</name>
    <dbReference type="NCBI Taxonomy" id="4577"/>
    <lineage>
        <taxon>Eukaryota</taxon>
        <taxon>Viridiplantae</taxon>
        <taxon>Streptophyta</taxon>
        <taxon>Embryophyta</taxon>
        <taxon>Tracheophyta</taxon>
        <taxon>Spermatophyta</taxon>
        <taxon>Magnoliopsida</taxon>
        <taxon>Liliopsida</taxon>
        <taxon>Poales</taxon>
        <taxon>Poaceae</taxon>
        <taxon>PACMAD clade</taxon>
        <taxon>Panicoideae</taxon>
        <taxon>Andropogonodae</taxon>
        <taxon>Andropogoneae</taxon>
        <taxon>Tripsacinae</taxon>
        <taxon>Zea</taxon>
    </lineage>
</organism>
<accession>A0A1D6HKU4</accession>
<sequence>MATLIDHTGHRISPHMVMGGLLDSAALCATDLTSEVRGRVMKFNAKPAHGHWSVPGIINCIVCTVAAQCSCISCLF</sequence>
<reference evidence="1" key="1">
    <citation type="submission" date="2015-12" db="EMBL/GenBank/DDBJ databases">
        <title>Update maize B73 reference genome by single molecule sequencing technologies.</title>
        <authorList>
            <consortium name="Maize Genome Sequencing Project"/>
            <person name="Ware D."/>
        </authorList>
    </citation>
    <scope>NUCLEOTIDE SEQUENCE</scope>
    <source>
        <tissue evidence="1">Seedling</tissue>
    </source>
</reference>
<dbReference type="ExpressionAtlas" id="A0A1D6HKU4">
    <property type="expression patterns" value="baseline and differential"/>
</dbReference>